<reference evidence="1 2" key="1">
    <citation type="submission" date="2024-04" db="EMBL/GenBank/DDBJ databases">
        <authorList>
            <person name="Fracassetti M."/>
        </authorList>
    </citation>
    <scope>NUCLEOTIDE SEQUENCE [LARGE SCALE GENOMIC DNA]</scope>
</reference>
<dbReference type="PANTHER" id="PTHR11439">
    <property type="entry name" value="GAG-POL-RELATED RETROTRANSPOSON"/>
    <property type="match status" value="1"/>
</dbReference>
<dbReference type="Proteomes" id="UP001497516">
    <property type="component" value="Chromosome 2"/>
</dbReference>
<sequence>MTNRVGEVVWLRWLLHELGVSSSGPTPLHRDNQAASRISANPVFHERTKHVEIDYHFIRERIASLEIVPRKISTQDQMADLFTKGLDEERFAFLRSKLGMYDIHAFA</sequence>
<evidence type="ECO:0000313" key="1">
    <source>
        <dbReference type="EMBL" id="CAL1370481.1"/>
    </source>
</evidence>
<gene>
    <name evidence="1" type="ORF">LTRI10_LOCUS12605</name>
</gene>
<evidence type="ECO:0000313" key="2">
    <source>
        <dbReference type="Proteomes" id="UP001497516"/>
    </source>
</evidence>
<dbReference type="CDD" id="cd09272">
    <property type="entry name" value="RNase_HI_RT_Ty1"/>
    <property type="match status" value="1"/>
</dbReference>
<dbReference type="AlphaFoldDB" id="A0AAV2D9X8"/>
<dbReference type="EMBL" id="OZ034815">
    <property type="protein sequence ID" value="CAL1370481.1"/>
    <property type="molecule type" value="Genomic_DNA"/>
</dbReference>
<keyword evidence="2" id="KW-1185">Reference proteome</keyword>
<proteinExistence type="predicted"/>
<dbReference type="PANTHER" id="PTHR11439:SF511">
    <property type="match status" value="1"/>
</dbReference>
<name>A0AAV2D9X8_9ROSI</name>
<accession>A0AAV2D9X8</accession>
<protein>
    <submittedName>
        <fullName evidence="1">Uncharacterized protein</fullName>
    </submittedName>
</protein>
<organism evidence="1 2">
    <name type="scientific">Linum trigynum</name>
    <dbReference type="NCBI Taxonomy" id="586398"/>
    <lineage>
        <taxon>Eukaryota</taxon>
        <taxon>Viridiplantae</taxon>
        <taxon>Streptophyta</taxon>
        <taxon>Embryophyta</taxon>
        <taxon>Tracheophyta</taxon>
        <taxon>Spermatophyta</taxon>
        <taxon>Magnoliopsida</taxon>
        <taxon>eudicotyledons</taxon>
        <taxon>Gunneridae</taxon>
        <taxon>Pentapetalae</taxon>
        <taxon>rosids</taxon>
        <taxon>fabids</taxon>
        <taxon>Malpighiales</taxon>
        <taxon>Linaceae</taxon>
        <taxon>Linum</taxon>
    </lineage>
</organism>